<reference evidence="6 7" key="1">
    <citation type="submission" date="2019-09" db="EMBL/GenBank/DDBJ databases">
        <authorList>
            <person name="Chandra G."/>
            <person name="Truman W A."/>
        </authorList>
    </citation>
    <scope>NUCLEOTIDE SEQUENCE [LARGE SCALE GENOMIC DNA]</scope>
    <source>
        <strain evidence="6">PS922</strain>
    </source>
</reference>
<keyword evidence="3" id="KW-0479">Metal-binding</keyword>
<name>A0A5E7RK94_PSEFL</name>
<sequence length="153" mass="16846">MNASRSPIDSVYKSLDPFAPGNMVLGQEFTEGNSGLMAWLRTYERAPSSTSPQPRLLVERIGLFPSSGDIRCAVSNPTAVLTHLRSLYASKALDVDESDGLSLTFTEWRFKIHLSQTEPEIVLNVESRGDVALMQLKTAELLARIDEKSSSES</sequence>
<keyword evidence="5" id="KW-0413">Isomerase</keyword>
<evidence type="ECO:0000256" key="4">
    <source>
        <dbReference type="ARBA" id="ARBA00022842"/>
    </source>
</evidence>
<evidence type="ECO:0000256" key="2">
    <source>
        <dbReference type="ARBA" id="ARBA00022553"/>
    </source>
</evidence>
<dbReference type="RefSeq" id="WP_090454133.1">
    <property type="nucleotide sequence ID" value="NZ_CABVJB010000002.1"/>
</dbReference>
<evidence type="ECO:0000313" key="7">
    <source>
        <dbReference type="Proteomes" id="UP000325565"/>
    </source>
</evidence>
<keyword evidence="4" id="KW-0460">Magnesium</keyword>
<comment type="cofactor">
    <cofactor evidence="1">
        <name>Mg(2+)</name>
        <dbReference type="ChEBI" id="CHEBI:18420"/>
    </cofactor>
</comment>
<evidence type="ECO:0008006" key="8">
    <source>
        <dbReference type="Google" id="ProtNLM"/>
    </source>
</evidence>
<dbReference type="EMBL" id="CABVJB010000002">
    <property type="protein sequence ID" value="VVP74255.1"/>
    <property type="molecule type" value="Genomic_DNA"/>
</dbReference>
<organism evidence="6 7">
    <name type="scientific">Pseudomonas fluorescens</name>
    <dbReference type="NCBI Taxonomy" id="294"/>
    <lineage>
        <taxon>Bacteria</taxon>
        <taxon>Pseudomonadati</taxon>
        <taxon>Pseudomonadota</taxon>
        <taxon>Gammaproteobacteria</taxon>
        <taxon>Pseudomonadales</taxon>
        <taxon>Pseudomonadaceae</taxon>
        <taxon>Pseudomonas</taxon>
    </lineage>
</organism>
<dbReference type="GO" id="GO:0046872">
    <property type="term" value="F:metal ion binding"/>
    <property type="evidence" value="ECO:0007669"/>
    <property type="project" value="UniProtKB-KW"/>
</dbReference>
<accession>A0A5E7RK94</accession>
<dbReference type="AlphaFoldDB" id="A0A5E7RK94"/>
<dbReference type="SUPFAM" id="SSF55957">
    <property type="entry name" value="Phosphoglucomutase, C-terminal domain"/>
    <property type="match status" value="1"/>
</dbReference>
<evidence type="ECO:0000313" key="6">
    <source>
        <dbReference type="EMBL" id="VVP74255.1"/>
    </source>
</evidence>
<dbReference type="Gene3D" id="3.30.310.50">
    <property type="entry name" value="Alpha-D-phosphohexomutase, C-terminal domain"/>
    <property type="match status" value="1"/>
</dbReference>
<keyword evidence="2" id="KW-0597">Phosphoprotein</keyword>
<dbReference type="GO" id="GO:0016868">
    <property type="term" value="F:intramolecular phosphotransferase activity"/>
    <property type="evidence" value="ECO:0007669"/>
    <property type="project" value="InterPro"/>
</dbReference>
<dbReference type="PANTHER" id="PTHR43771">
    <property type="entry name" value="PHOSPHOMANNOMUTASE"/>
    <property type="match status" value="1"/>
</dbReference>
<evidence type="ECO:0000256" key="1">
    <source>
        <dbReference type="ARBA" id="ARBA00001946"/>
    </source>
</evidence>
<evidence type="ECO:0000256" key="3">
    <source>
        <dbReference type="ARBA" id="ARBA00022723"/>
    </source>
</evidence>
<evidence type="ECO:0000256" key="5">
    <source>
        <dbReference type="ARBA" id="ARBA00023235"/>
    </source>
</evidence>
<gene>
    <name evidence="6" type="ORF">PS922_01175</name>
</gene>
<protein>
    <recommendedName>
        <fullName evidence="8">Phosphomannomutase</fullName>
    </recommendedName>
</protein>
<dbReference type="Proteomes" id="UP000325565">
    <property type="component" value="Unassembled WGS sequence"/>
</dbReference>
<dbReference type="PANTHER" id="PTHR43771:SF1">
    <property type="entry name" value="PHOSPHOMANNOMUTASE"/>
    <property type="match status" value="1"/>
</dbReference>
<proteinExistence type="predicted"/>
<dbReference type="InterPro" id="IPR036900">
    <property type="entry name" value="A-D-PHexomutase_C_sf"/>
</dbReference>